<keyword evidence="3" id="KW-0238">DNA-binding</keyword>
<evidence type="ECO:0000256" key="4">
    <source>
        <dbReference type="ARBA" id="ARBA00023242"/>
    </source>
</evidence>
<name>A0A8C4QQL2_EPTBU</name>
<proteinExistence type="inferred from homology"/>
<dbReference type="PROSITE" id="PS51253">
    <property type="entry name" value="HTH_CENPB"/>
    <property type="match status" value="1"/>
</dbReference>
<dbReference type="InterPro" id="IPR009057">
    <property type="entry name" value="Homeodomain-like_sf"/>
</dbReference>
<evidence type="ECO:0000313" key="7">
    <source>
        <dbReference type="Proteomes" id="UP000694388"/>
    </source>
</evidence>
<dbReference type="Pfam" id="PF04218">
    <property type="entry name" value="CENP-B_N"/>
    <property type="match status" value="1"/>
</dbReference>
<comment type="similarity">
    <text evidence="2">Belongs to the tigger transposable element derived protein family.</text>
</comment>
<keyword evidence="7" id="KW-1185">Reference proteome</keyword>
<evidence type="ECO:0000256" key="1">
    <source>
        <dbReference type="ARBA" id="ARBA00004123"/>
    </source>
</evidence>
<keyword evidence="4" id="KW-0539">Nucleus</keyword>
<dbReference type="InterPro" id="IPR006600">
    <property type="entry name" value="HTH_CenpB_DNA-bd_dom"/>
</dbReference>
<evidence type="ECO:0000256" key="2">
    <source>
        <dbReference type="ARBA" id="ARBA00010881"/>
    </source>
</evidence>
<protein>
    <recommendedName>
        <fullName evidence="5">HTH CENPB-type domain-containing protein</fullName>
    </recommendedName>
</protein>
<dbReference type="Gene3D" id="1.10.10.10">
    <property type="entry name" value="Winged helix-like DNA-binding domain superfamily/Winged helix DNA-binding domain"/>
    <property type="match status" value="1"/>
</dbReference>
<dbReference type="PANTHER" id="PTHR19303">
    <property type="entry name" value="TRANSPOSON"/>
    <property type="match status" value="1"/>
</dbReference>
<reference evidence="6" key="1">
    <citation type="submission" date="2025-08" db="UniProtKB">
        <authorList>
            <consortium name="Ensembl"/>
        </authorList>
    </citation>
    <scope>IDENTIFICATION</scope>
</reference>
<feature type="domain" description="HTH CENPB-type" evidence="5">
    <location>
        <begin position="67"/>
        <end position="138"/>
    </location>
</feature>
<sequence>MATKESRKRKVLSLEQRVRVIERHNNGKSARSIAASLDVGKTQIQSIINERDWILQLWEGGESGDRKYAKARRSSCSRLNELVWDWFCAASSKNLPITGKLLQEKALMLSKEMGYGDFTASNGWLNNFQKRHDIKVFCVLSGDTADVSAEAVDIWLKHLPDLYQGFAAKDIFSADETGLLFRTLPDRSLVKKDACIGGKDAKNHITVLLACSATGEKLRPLVIGKSAKPRCMRRYFMSTLPVTYHSNRKACMTIDIFRIWVSTVNNKMRRENRHILLFVDNSATHLVVSFSNVKMVFLPPNSTSRLQPFNAGIMLGVKAIYRKKMLHHIIFKMDDANVASDVAKSINIIDAILWLNSAWEELTPFTIQKCFLKCGFQCGDMNYNATGDVEEERETIGDLKPLLGEISLEEFANSDNILLVHNTITEQWEKDIIKAARGSGIVQEEDDKASSEEDEVVPQPPIITVGKAAEYLAALRDFGLHHEQSEFCNTFVGTSATVLGRTFRTIFDFHCGKNATSMFSCYICKRWLL</sequence>
<dbReference type="GeneTree" id="ENSGT00940000163615"/>
<dbReference type="AlphaFoldDB" id="A0A8C4QQL2"/>
<dbReference type="SUPFAM" id="SSF46689">
    <property type="entry name" value="Homeodomain-like"/>
    <property type="match status" value="2"/>
</dbReference>
<dbReference type="Pfam" id="PF03184">
    <property type="entry name" value="DDE_1"/>
    <property type="match status" value="1"/>
</dbReference>
<dbReference type="GO" id="GO:0003677">
    <property type="term" value="F:DNA binding"/>
    <property type="evidence" value="ECO:0007669"/>
    <property type="project" value="UniProtKB-KW"/>
</dbReference>
<dbReference type="InterPro" id="IPR050863">
    <property type="entry name" value="CenT-Element_Derived"/>
</dbReference>
<dbReference type="GO" id="GO:0005634">
    <property type="term" value="C:nucleus"/>
    <property type="evidence" value="ECO:0007669"/>
    <property type="project" value="UniProtKB-SubCell"/>
</dbReference>
<dbReference type="OMA" id="WAFFVNA"/>
<dbReference type="SMART" id="SM00674">
    <property type="entry name" value="CENPB"/>
    <property type="match status" value="1"/>
</dbReference>
<dbReference type="PANTHER" id="PTHR19303:SF73">
    <property type="entry name" value="PROTEIN PDC2"/>
    <property type="match status" value="1"/>
</dbReference>
<organism evidence="6 7">
    <name type="scientific">Eptatretus burgeri</name>
    <name type="common">Inshore hagfish</name>
    <dbReference type="NCBI Taxonomy" id="7764"/>
    <lineage>
        <taxon>Eukaryota</taxon>
        <taxon>Metazoa</taxon>
        <taxon>Chordata</taxon>
        <taxon>Craniata</taxon>
        <taxon>Vertebrata</taxon>
        <taxon>Cyclostomata</taxon>
        <taxon>Myxini</taxon>
        <taxon>Myxiniformes</taxon>
        <taxon>Myxinidae</taxon>
        <taxon>Eptatretinae</taxon>
        <taxon>Eptatretus</taxon>
    </lineage>
</organism>
<dbReference type="Pfam" id="PF03221">
    <property type="entry name" value="HTH_Tnp_Tc5"/>
    <property type="match status" value="1"/>
</dbReference>
<dbReference type="Gene3D" id="1.10.10.60">
    <property type="entry name" value="Homeodomain-like"/>
    <property type="match status" value="1"/>
</dbReference>
<accession>A0A8C4QQL2</accession>
<evidence type="ECO:0000313" key="6">
    <source>
        <dbReference type="Ensembl" id="ENSEBUP00000018009.1"/>
    </source>
</evidence>
<dbReference type="Ensembl" id="ENSEBUT00000018585.1">
    <property type="protein sequence ID" value="ENSEBUP00000018009.1"/>
    <property type="gene ID" value="ENSEBUG00000011254.1"/>
</dbReference>
<dbReference type="Proteomes" id="UP000694388">
    <property type="component" value="Unplaced"/>
</dbReference>
<comment type="subcellular location">
    <subcellularLocation>
        <location evidence="1">Nucleus</location>
    </subcellularLocation>
</comment>
<reference evidence="6" key="2">
    <citation type="submission" date="2025-09" db="UniProtKB">
        <authorList>
            <consortium name="Ensembl"/>
        </authorList>
    </citation>
    <scope>IDENTIFICATION</scope>
</reference>
<dbReference type="InterPro" id="IPR007889">
    <property type="entry name" value="HTH_Psq"/>
</dbReference>
<dbReference type="InterPro" id="IPR036388">
    <property type="entry name" value="WH-like_DNA-bd_sf"/>
</dbReference>
<evidence type="ECO:0000256" key="3">
    <source>
        <dbReference type="ARBA" id="ARBA00023125"/>
    </source>
</evidence>
<evidence type="ECO:0000259" key="5">
    <source>
        <dbReference type="PROSITE" id="PS51253"/>
    </source>
</evidence>
<dbReference type="InterPro" id="IPR004875">
    <property type="entry name" value="DDE_SF_endonuclease_dom"/>
</dbReference>